<name>A0ABM6RP17_9FIRM</name>
<keyword evidence="4" id="KW-1185">Reference proteome</keyword>
<dbReference type="Pfam" id="PF01370">
    <property type="entry name" value="Epimerase"/>
    <property type="match status" value="1"/>
</dbReference>
<dbReference type="SUPFAM" id="SSF51735">
    <property type="entry name" value="NAD(P)-binding Rossmann-fold domains"/>
    <property type="match status" value="1"/>
</dbReference>
<dbReference type="InterPro" id="IPR001509">
    <property type="entry name" value="Epimerase_deHydtase"/>
</dbReference>
<proteinExistence type="predicted"/>
<feature type="region of interest" description="Disordered" evidence="1">
    <location>
        <begin position="250"/>
        <end position="270"/>
    </location>
</feature>
<evidence type="ECO:0000313" key="4">
    <source>
        <dbReference type="Proteomes" id="UP000325292"/>
    </source>
</evidence>
<protein>
    <recommendedName>
        <fullName evidence="2">NAD-dependent epimerase/dehydratase domain-containing protein</fullName>
    </recommendedName>
</protein>
<gene>
    <name evidence="3" type="ORF">BXT84_03260</name>
</gene>
<evidence type="ECO:0000259" key="2">
    <source>
        <dbReference type="Pfam" id="PF01370"/>
    </source>
</evidence>
<dbReference type="EMBL" id="CP019454">
    <property type="protein sequence ID" value="AUW93090.1"/>
    <property type="molecule type" value="Genomic_DNA"/>
</dbReference>
<dbReference type="Proteomes" id="UP000325292">
    <property type="component" value="Chromosome"/>
</dbReference>
<dbReference type="Gene3D" id="3.40.50.720">
    <property type="entry name" value="NAD(P)-binding Rossmann-like Domain"/>
    <property type="match status" value="1"/>
</dbReference>
<evidence type="ECO:0000256" key="1">
    <source>
        <dbReference type="SAM" id="MobiDB-lite"/>
    </source>
</evidence>
<sequence length="270" mass="29619">MTIYRTQEPLSDGRHLIQYQLSHPLEVAKESVTVVTGSNMLATETARVLTEQGERVILIQTTMNPAPSQDRVYFGTVGSSDVWNAIAHQYTIAHVLHLAAFDEIDPHNPYACFTQIVAEGMAMLQWLKTLPPKSFVYAAVEPRVSDHLQGSQQETAYAASVHQFAWQLMLTSDGLGIPFVILRLPPVVVAQGQRYTDLWGTVVGIVQKRTERDQIALGNAVDGIIRAHAYLQTGGASHVMDITLQHRNSWPDDGAIPAESGVVTPPEGDA</sequence>
<evidence type="ECO:0000313" key="3">
    <source>
        <dbReference type="EMBL" id="AUW93090.1"/>
    </source>
</evidence>
<accession>A0ABM6RP17</accession>
<feature type="domain" description="NAD-dependent epimerase/dehydratase" evidence="2">
    <location>
        <begin position="35"/>
        <end position="190"/>
    </location>
</feature>
<dbReference type="InterPro" id="IPR036291">
    <property type="entry name" value="NAD(P)-bd_dom_sf"/>
</dbReference>
<reference evidence="3 4" key="1">
    <citation type="journal article" date="2019" name="Sci. Rep.">
        <title>Sulfobacillus thermotolerans: new insights into resistance and metabolic capacities of acidophilic chemolithotrophs.</title>
        <authorList>
            <person name="Panyushkina A.E."/>
            <person name="Babenko V.V."/>
            <person name="Nikitina A.S."/>
            <person name="Selezneva O.V."/>
            <person name="Tsaplina I.A."/>
            <person name="Letarova M.A."/>
            <person name="Kostryukova E.S."/>
            <person name="Letarov A.V."/>
        </authorList>
    </citation>
    <scope>NUCLEOTIDE SEQUENCE [LARGE SCALE GENOMIC DNA]</scope>
    <source>
        <strain evidence="3 4">Kr1</strain>
    </source>
</reference>
<organism evidence="3 4">
    <name type="scientific">Sulfobacillus thermotolerans</name>
    <dbReference type="NCBI Taxonomy" id="338644"/>
    <lineage>
        <taxon>Bacteria</taxon>
        <taxon>Bacillati</taxon>
        <taxon>Bacillota</taxon>
        <taxon>Clostridia</taxon>
        <taxon>Eubacteriales</taxon>
        <taxon>Clostridiales Family XVII. Incertae Sedis</taxon>
        <taxon>Sulfobacillus</taxon>
    </lineage>
</organism>